<evidence type="ECO:0000256" key="2">
    <source>
        <dbReference type="ARBA" id="ARBA00022692"/>
    </source>
</evidence>
<evidence type="ECO:0000259" key="6">
    <source>
        <dbReference type="Pfam" id="PF00324"/>
    </source>
</evidence>
<organism evidence="7 8">
    <name type="scientific">Leucobacter iarius</name>
    <dbReference type="NCBI Taxonomy" id="333963"/>
    <lineage>
        <taxon>Bacteria</taxon>
        <taxon>Bacillati</taxon>
        <taxon>Actinomycetota</taxon>
        <taxon>Actinomycetes</taxon>
        <taxon>Micrococcales</taxon>
        <taxon>Microbacteriaceae</taxon>
        <taxon>Leucobacter</taxon>
    </lineage>
</organism>
<evidence type="ECO:0000256" key="1">
    <source>
        <dbReference type="ARBA" id="ARBA00004141"/>
    </source>
</evidence>
<feature type="transmembrane region" description="Helical" evidence="5">
    <location>
        <begin position="106"/>
        <end position="130"/>
    </location>
</feature>
<feature type="transmembrane region" description="Helical" evidence="5">
    <location>
        <begin position="150"/>
        <end position="169"/>
    </location>
</feature>
<keyword evidence="2 5" id="KW-0812">Transmembrane</keyword>
<name>A0ABN2L989_9MICO</name>
<evidence type="ECO:0000256" key="4">
    <source>
        <dbReference type="ARBA" id="ARBA00023136"/>
    </source>
</evidence>
<feature type="transmembrane region" description="Helical" evidence="5">
    <location>
        <begin position="176"/>
        <end position="196"/>
    </location>
</feature>
<dbReference type="EMBL" id="BAAAOB010000001">
    <property type="protein sequence ID" value="GAA1779354.1"/>
    <property type="molecule type" value="Genomic_DNA"/>
</dbReference>
<accession>A0ABN2L989</accession>
<feature type="transmembrane region" description="Helical" evidence="5">
    <location>
        <begin position="64"/>
        <end position="85"/>
    </location>
</feature>
<sequence length="498" mass="52472">MSVQEELLDPGAPVATGASATPGRLTGRLGPIAIVFMVVAAAAPLTILVSAPTNMLNGNGAGMAAIYFIAPMLLMLFAPGFAAMTRYVPKAGAFYSYVTAGFGRDVGVGAGFVAIAGYLVFQSFVYTLMAMTITDTLAGFFGDDAPRLPWFVWVFVMIAIVGVLGVSNIDVNAKVLSVVLIVEVLTIIVMNVAVIVRGGTPSEGVSLFAGLTPDVLFSAPLAISLLIGFSVGLGFEATAIFRDEARDPERTIPRAIYITLGSAAVFYSFAVWGFVQGWGTHGVMRALRADPALQFSIVYETGARYVGPVFSQIMQVVALTSMFACVLAYHNIAARYLHSMGHSVLPQRLTAVHPKSGAPFIASVATSAVGVVAILLWMLSGLEPATFIGWEVAVGTLAILMVFVLTSAAIFVYFRRNPAKRGNAWVSTVSPVLAFVVLGSIMLTAMFNFGSLSGAVDSPALNIVLELVPVAMFAAGVVAAKIAKRRSPERYAGLVHHE</sequence>
<comment type="caution">
    <text evidence="7">The sequence shown here is derived from an EMBL/GenBank/DDBJ whole genome shotgun (WGS) entry which is preliminary data.</text>
</comment>
<feature type="transmembrane region" description="Helical" evidence="5">
    <location>
        <begin position="426"/>
        <end position="447"/>
    </location>
</feature>
<feature type="transmembrane region" description="Helical" evidence="5">
    <location>
        <begin position="313"/>
        <end position="337"/>
    </location>
</feature>
<proteinExistence type="predicted"/>
<reference evidence="7 8" key="1">
    <citation type="journal article" date="2019" name="Int. J. Syst. Evol. Microbiol.">
        <title>The Global Catalogue of Microorganisms (GCM) 10K type strain sequencing project: providing services to taxonomists for standard genome sequencing and annotation.</title>
        <authorList>
            <consortium name="The Broad Institute Genomics Platform"/>
            <consortium name="The Broad Institute Genome Sequencing Center for Infectious Disease"/>
            <person name="Wu L."/>
            <person name="Ma J."/>
        </authorList>
    </citation>
    <scope>NUCLEOTIDE SEQUENCE [LARGE SCALE GENOMIC DNA]</scope>
    <source>
        <strain evidence="7 8">JCM 14736</strain>
    </source>
</reference>
<evidence type="ECO:0000313" key="8">
    <source>
        <dbReference type="Proteomes" id="UP001500851"/>
    </source>
</evidence>
<dbReference type="Gene3D" id="1.20.1740.10">
    <property type="entry name" value="Amino acid/polyamine transporter I"/>
    <property type="match status" value="1"/>
</dbReference>
<gene>
    <name evidence="7" type="ORF">GCM10009768_05290</name>
</gene>
<feature type="transmembrane region" description="Helical" evidence="5">
    <location>
        <begin position="392"/>
        <end position="414"/>
    </location>
</feature>
<dbReference type="InterPro" id="IPR050367">
    <property type="entry name" value="APC_superfamily"/>
</dbReference>
<feature type="transmembrane region" description="Helical" evidence="5">
    <location>
        <begin position="32"/>
        <end position="52"/>
    </location>
</feature>
<keyword evidence="4 5" id="KW-0472">Membrane</keyword>
<feature type="transmembrane region" description="Helical" evidence="5">
    <location>
        <begin position="459"/>
        <end position="480"/>
    </location>
</feature>
<dbReference type="InterPro" id="IPR004841">
    <property type="entry name" value="AA-permease/SLC12A_dom"/>
</dbReference>
<dbReference type="PANTHER" id="PTHR42770:SF16">
    <property type="entry name" value="AMINO ACID PERMEASE"/>
    <property type="match status" value="1"/>
</dbReference>
<keyword evidence="3 5" id="KW-1133">Transmembrane helix</keyword>
<protein>
    <submittedName>
        <fullName evidence="7">APC family permease</fullName>
    </submittedName>
</protein>
<dbReference type="PIRSF" id="PIRSF006060">
    <property type="entry name" value="AA_transporter"/>
    <property type="match status" value="1"/>
</dbReference>
<feature type="transmembrane region" description="Helical" evidence="5">
    <location>
        <begin position="358"/>
        <end position="380"/>
    </location>
</feature>
<evidence type="ECO:0000256" key="3">
    <source>
        <dbReference type="ARBA" id="ARBA00022989"/>
    </source>
</evidence>
<keyword evidence="8" id="KW-1185">Reference proteome</keyword>
<feature type="domain" description="Amino acid permease/ SLC12A" evidence="6">
    <location>
        <begin position="34"/>
        <end position="446"/>
    </location>
</feature>
<evidence type="ECO:0000313" key="7">
    <source>
        <dbReference type="EMBL" id="GAA1779354.1"/>
    </source>
</evidence>
<feature type="transmembrane region" description="Helical" evidence="5">
    <location>
        <begin position="216"/>
        <end position="235"/>
    </location>
</feature>
<dbReference type="Pfam" id="PF00324">
    <property type="entry name" value="AA_permease"/>
    <property type="match status" value="1"/>
</dbReference>
<dbReference type="RefSeq" id="WP_344028928.1">
    <property type="nucleotide sequence ID" value="NZ_BAAAOB010000001.1"/>
</dbReference>
<evidence type="ECO:0000256" key="5">
    <source>
        <dbReference type="SAM" id="Phobius"/>
    </source>
</evidence>
<dbReference type="Proteomes" id="UP001500851">
    <property type="component" value="Unassembled WGS sequence"/>
</dbReference>
<comment type="subcellular location">
    <subcellularLocation>
        <location evidence="1">Membrane</location>
        <topology evidence="1">Multi-pass membrane protein</topology>
    </subcellularLocation>
</comment>
<dbReference type="PANTHER" id="PTHR42770">
    <property type="entry name" value="AMINO ACID TRANSPORTER-RELATED"/>
    <property type="match status" value="1"/>
</dbReference>
<feature type="transmembrane region" description="Helical" evidence="5">
    <location>
        <begin position="255"/>
        <end position="275"/>
    </location>
</feature>